<dbReference type="InterPro" id="IPR029434">
    <property type="entry name" value="Put_trans_reg"/>
</dbReference>
<evidence type="ECO:0008006" key="4">
    <source>
        <dbReference type="Google" id="ProtNLM"/>
    </source>
</evidence>
<dbReference type="OrthoDB" id="7348141at2"/>
<dbReference type="InterPro" id="IPR036386">
    <property type="entry name" value="HscB_C_sf"/>
</dbReference>
<dbReference type="GO" id="GO:0051259">
    <property type="term" value="P:protein complex oligomerization"/>
    <property type="evidence" value="ECO:0007669"/>
    <property type="project" value="InterPro"/>
</dbReference>
<dbReference type="EMBL" id="SADE01000004">
    <property type="protein sequence ID" value="RVU33668.1"/>
    <property type="molecule type" value="Genomic_DNA"/>
</dbReference>
<sequence>MYGDKSLTPAETMRLAVLGALTEGDVSYADLATSVRHFVERMVGPSLELLGSSLEVLRLEGLIEAADGRSGDQVPMRLTPAGRDTFEKLMLSSLRAPLNDIQRLVLALKLRFIDQLSSEDRADQIDLLLELTETELARLEDLRRTGAGGMFADWLDQEVDHTGKRRAWLKSCLERAEADV</sequence>
<reference evidence="3" key="1">
    <citation type="submission" date="2019-01" db="EMBL/GenBank/DDBJ databases">
        <title>Gri0909 isolated from a small marine red alga.</title>
        <authorList>
            <person name="Kim J."/>
            <person name="Jeong S.E."/>
            <person name="Jeon C.O."/>
        </authorList>
    </citation>
    <scope>NUCLEOTIDE SEQUENCE [LARGE SCALE GENOMIC DNA]</scope>
    <source>
        <strain evidence="3">Gri0909</strain>
    </source>
</reference>
<proteinExistence type="predicted"/>
<name>A0A3S2Z5M6_9PROT</name>
<evidence type="ECO:0000313" key="3">
    <source>
        <dbReference type="Proteomes" id="UP000287447"/>
    </source>
</evidence>
<dbReference type="InterPro" id="IPR036390">
    <property type="entry name" value="WH_DNA-bd_sf"/>
</dbReference>
<dbReference type="Gene3D" id="1.20.1280.20">
    <property type="entry name" value="HscB, C-terminal domain"/>
    <property type="match status" value="1"/>
</dbReference>
<organism evidence="2 3">
    <name type="scientific">Hwanghaeella grinnelliae</name>
    <dbReference type="NCBI Taxonomy" id="2500179"/>
    <lineage>
        <taxon>Bacteria</taxon>
        <taxon>Pseudomonadati</taxon>
        <taxon>Pseudomonadota</taxon>
        <taxon>Alphaproteobacteria</taxon>
        <taxon>Rhodospirillales</taxon>
        <taxon>Rhodospirillaceae</taxon>
        <taxon>Hwanghaeella</taxon>
    </lineage>
</organism>
<evidence type="ECO:0000313" key="2">
    <source>
        <dbReference type="EMBL" id="RVU33668.1"/>
    </source>
</evidence>
<dbReference type="InterPro" id="IPR036388">
    <property type="entry name" value="WH-like_DNA-bd_sf"/>
</dbReference>
<keyword evidence="3" id="KW-1185">Reference proteome</keyword>
<keyword evidence="1" id="KW-0143">Chaperone</keyword>
<dbReference type="SUPFAM" id="SSF46785">
    <property type="entry name" value="Winged helix' DNA-binding domain"/>
    <property type="match status" value="1"/>
</dbReference>
<dbReference type="RefSeq" id="WP_127767698.1">
    <property type="nucleotide sequence ID" value="NZ_SADE01000004.1"/>
</dbReference>
<gene>
    <name evidence="2" type="ORF">EOI86_21165</name>
</gene>
<dbReference type="AlphaFoldDB" id="A0A3S2Z5M6"/>
<dbReference type="Pfam" id="PF14557">
    <property type="entry name" value="AphA_like"/>
    <property type="match status" value="1"/>
</dbReference>
<protein>
    <recommendedName>
        <fullName evidence="4">PadR family transcriptional regulator</fullName>
    </recommendedName>
</protein>
<evidence type="ECO:0000256" key="1">
    <source>
        <dbReference type="ARBA" id="ARBA00023186"/>
    </source>
</evidence>
<comment type="caution">
    <text evidence="2">The sequence shown here is derived from an EMBL/GenBank/DDBJ whole genome shotgun (WGS) entry which is preliminary data.</text>
</comment>
<dbReference type="Proteomes" id="UP000287447">
    <property type="component" value="Unassembled WGS sequence"/>
</dbReference>
<accession>A0A3S2Z5M6</accession>
<dbReference type="Gene3D" id="1.10.10.10">
    <property type="entry name" value="Winged helix-like DNA-binding domain superfamily/Winged helix DNA-binding domain"/>
    <property type="match status" value="1"/>
</dbReference>